<dbReference type="EnsemblMetazoa" id="GAUT007033-RA">
    <property type="protein sequence ID" value="GAUT007033-PA"/>
    <property type="gene ID" value="GAUT007033"/>
</dbReference>
<evidence type="ECO:0000313" key="2">
    <source>
        <dbReference type="EnsemblMetazoa" id="GAUT007033-PA"/>
    </source>
</evidence>
<dbReference type="VEuPathDB" id="VectorBase:GAUT007033"/>
<protein>
    <submittedName>
        <fullName evidence="2">Uncharacterized protein</fullName>
    </submittedName>
</protein>
<proteinExistence type="predicted"/>
<reference evidence="2" key="1">
    <citation type="submission" date="2020-05" db="UniProtKB">
        <authorList>
            <consortium name="EnsemblMetazoa"/>
        </authorList>
    </citation>
    <scope>IDENTIFICATION</scope>
    <source>
        <strain evidence="2">TTRI</strain>
    </source>
</reference>
<keyword evidence="3" id="KW-1185">Reference proteome</keyword>
<feature type="transmembrane region" description="Helical" evidence="1">
    <location>
        <begin position="37"/>
        <end position="56"/>
    </location>
</feature>
<accession>A0A1A9UJN1</accession>
<keyword evidence="1" id="KW-0472">Membrane</keyword>
<organism evidence="2 3">
    <name type="scientific">Glossina austeni</name>
    <name type="common">Savannah tsetse fly</name>
    <dbReference type="NCBI Taxonomy" id="7395"/>
    <lineage>
        <taxon>Eukaryota</taxon>
        <taxon>Metazoa</taxon>
        <taxon>Ecdysozoa</taxon>
        <taxon>Arthropoda</taxon>
        <taxon>Hexapoda</taxon>
        <taxon>Insecta</taxon>
        <taxon>Pterygota</taxon>
        <taxon>Neoptera</taxon>
        <taxon>Endopterygota</taxon>
        <taxon>Diptera</taxon>
        <taxon>Brachycera</taxon>
        <taxon>Muscomorpha</taxon>
        <taxon>Hippoboscoidea</taxon>
        <taxon>Glossinidae</taxon>
        <taxon>Glossina</taxon>
    </lineage>
</organism>
<dbReference type="Proteomes" id="UP000078200">
    <property type="component" value="Unassembled WGS sequence"/>
</dbReference>
<keyword evidence="1" id="KW-0812">Transmembrane</keyword>
<evidence type="ECO:0000256" key="1">
    <source>
        <dbReference type="SAM" id="Phobius"/>
    </source>
</evidence>
<evidence type="ECO:0000313" key="3">
    <source>
        <dbReference type="Proteomes" id="UP000078200"/>
    </source>
</evidence>
<name>A0A1A9UJN1_GLOAU</name>
<dbReference type="AlphaFoldDB" id="A0A1A9UJN1"/>
<keyword evidence="1" id="KW-1133">Transmembrane helix</keyword>
<sequence length="228" mass="25575">MYIEEETGVNKNCSCQIYVNAAYNISALMQIMATHGMIKFGLIIAVLLCVGKFVSWKHELCQENCYTKQNRRECTEILDYQQNERRTRVHIKGNLTWAALASPGDSATETTASTDNCFSILNRDMAANLGRIRIDCAISNGTSLEDPEMKNPVSLKKLLKGLSTMKRKVLKDCNKHLQAKANIPEITFQILDADTVKLNKAKLNIFTILLSSLARVCHRVSACNMNIK</sequence>